<organism evidence="6 7">
    <name type="scientific">Dictyobacter aurantiacus</name>
    <dbReference type="NCBI Taxonomy" id="1936993"/>
    <lineage>
        <taxon>Bacteria</taxon>
        <taxon>Bacillati</taxon>
        <taxon>Chloroflexota</taxon>
        <taxon>Ktedonobacteria</taxon>
        <taxon>Ktedonobacterales</taxon>
        <taxon>Dictyobacteraceae</taxon>
        <taxon>Dictyobacter</taxon>
    </lineage>
</organism>
<accession>A0A401ZKG4</accession>
<feature type="domain" description="HTH tetR-type" evidence="5">
    <location>
        <begin position="11"/>
        <end position="71"/>
    </location>
</feature>
<reference evidence="7" key="1">
    <citation type="submission" date="2018-12" db="EMBL/GenBank/DDBJ databases">
        <title>Tengunoibacter tsumagoiensis gen. nov., sp. nov., Dictyobacter kobayashii sp. nov., D. alpinus sp. nov., and D. joshuensis sp. nov. and description of Dictyobacteraceae fam. nov. within the order Ktedonobacterales isolated from Tengu-no-mugimeshi.</title>
        <authorList>
            <person name="Wang C.M."/>
            <person name="Zheng Y."/>
            <person name="Sakai Y."/>
            <person name="Toyoda A."/>
            <person name="Minakuchi Y."/>
            <person name="Abe K."/>
            <person name="Yokota A."/>
            <person name="Yabe S."/>
        </authorList>
    </citation>
    <scope>NUCLEOTIDE SEQUENCE [LARGE SCALE GENOMIC DNA]</scope>
    <source>
        <strain evidence="7">S-27</strain>
    </source>
</reference>
<dbReference type="PRINTS" id="PR00455">
    <property type="entry name" value="HTHTETR"/>
</dbReference>
<evidence type="ECO:0000256" key="1">
    <source>
        <dbReference type="ARBA" id="ARBA00023015"/>
    </source>
</evidence>
<dbReference type="Proteomes" id="UP000287224">
    <property type="component" value="Unassembled WGS sequence"/>
</dbReference>
<dbReference type="InterPro" id="IPR009057">
    <property type="entry name" value="Homeodomain-like_sf"/>
</dbReference>
<protein>
    <recommendedName>
        <fullName evidence="5">HTH tetR-type domain-containing protein</fullName>
    </recommendedName>
</protein>
<dbReference type="PANTHER" id="PTHR47506:SF1">
    <property type="entry name" value="HTH-TYPE TRANSCRIPTIONAL REGULATOR YJDC"/>
    <property type="match status" value="1"/>
</dbReference>
<dbReference type="PANTHER" id="PTHR47506">
    <property type="entry name" value="TRANSCRIPTIONAL REGULATORY PROTEIN"/>
    <property type="match status" value="1"/>
</dbReference>
<keyword evidence="3" id="KW-0804">Transcription</keyword>
<dbReference type="EMBL" id="BIFQ01000001">
    <property type="protein sequence ID" value="GCE07304.1"/>
    <property type="molecule type" value="Genomic_DNA"/>
</dbReference>
<keyword evidence="7" id="KW-1185">Reference proteome</keyword>
<gene>
    <name evidence="6" type="ORF">KDAU_46330</name>
</gene>
<dbReference type="InterPro" id="IPR001647">
    <property type="entry name" value="HTH_TetR"/>
</dbReference>
<dbReference type="PROSITE" id="PS50977">
    <property type="entry name" value="HTH_TETR_2"/>
    <property type="match status" value="1"/>
</dbReference>
<evidence type="ECO:0000256" key="3">
    <source>
        <dbReference type="ARBA" id="ARBA00023163"/>
    </source>
</evidence>
<keyword evidence="2 4" id="KW-0238">DNA-binding</keyword>
<dbReference type="Pfam" id="PF00440">
    <property type="entry name" value="TetR_N"/>
    <property type="match status" value="1"/>
</dbReference>
<evidence type="ECO:0000313" key="6">
    <source>
        <dbReference type="EMBL" id="GCE07304.1"/>
    </source>
</evidence>
<dbReference type="RefSeq" id="WP_126598458.1">
    <property type="nucleotide sequence ID" value="NZ_BIFQ01000001.1"/>
</dbReference>
<evidence type="ECO:0000256" key="2">
    <source>
        <dbReference type="ARBA" id="ARBA00023125"/>
    </source>
</evidence>
<name>A0A401ZKG4_9CHLR</name>
<evidence type="ECO:0000256" key="4">
    <source>
        <dbReference type="PROSITE-ProRule" id="PRU00335"/>
    </source>
</evidence>
<dbReference type="OrthoDB" id="9814200at2"/>
<sequence>MARTVKPEEFAARRGEILQAARRLVFTKGYEQMSIQDVLDYVKISSGAFHHYFDSRQALLEAIIDHIRQESEKPLLPIFHDPHLSAIEKLQGFFDTLDRLRSANKADIIQLLRVWYTDDNAVVRLKVDEAVLAQRAPLLNAIVQQGIQERSFSLSYPKKAGEVILSLLQGMSNTHARLLLSLEHESDEQPIIDEIISTHAAYMEAIERLLGAPDHSLYRADISMVDTWVQAIRKSKNPA</sequence>
<keyword evidence="1" id="KW-0805">Transcription regulation</keyword>
<evidence type="ECO:0000259" key="5">
    <source>
        <dbReference type="PROSITE" id="PS50977"/>
    </source>
</evidence>
<evidence type="ECO:0000313" key="7">
    <source>
        <dbReference type="Proteomes" id="UP000287224"/>
    </source>
</evidence>
<dbReference type="SUPFAM" id="SSF46689">
    <property type="entry name" value="Homeodomain-like"/>
    <property type="match status" value="1"/>
</dbReference>
<comment type="caution">
    <text evidence="6">The sequence shown here is derived from an EMBL/GenBank/DDBJ whole genome shotgun (WGS) entry which is preliminary data.</text>
</comment>
<dbReference type="Gene3D" id="1.10.357.10">
    <property type="entry name" value="Tetracycline Repressor, domain 2"/>
    <property type="match status" value="1"/>
</dbReference>
<feature type="DNA-binding region" description="H-T-H motif" evidence="4">
    <location>
        <begin position="34"/>
        <end position="53"/>
    </location>
</feature>
<proteinExistence type="predicted"/>
<dbReference type="GO" id="GO:0003677">
    <property type="term" value="F:DNA binding"/>
    <property type="evidence" value="ECO:0007669"/>
    <property type="project" value="UniProtKB-UniRule"/>
</dbReference>
<dbReference type="AlphaFoldDB" id="A0A401ZKG4"/>